<dbReference type="SUPFAM" id="SSF52788">
    <property type="entry name" value="Phosphotyrosine protein phosphatases I"/>
    <property type="match status" value="1"/>
</dbReference>
<organism evidence="3 4">
    <name type="scientific">Varunaivibrio sulfuroxidans</name>
    <dbReference type="NCBI Taxonomy" id="1773489"/>
    <lineage>
        <taxon>Bacteria</taxon>
        <taxon>Pseudomonadati</taxon>
        <taxon>Pseudomonadota</taxon>
        <taxon>Alphaproteobacteria</taxon>
        <taxon>Rhodospirillales</taxon>
        <taxon>Magnetovibrionaceae</taxon>
        <taxon>Varunaivibrio</taxon>
    </lineage>
</organism>
<evidence type="ECO:0000313" key="4">
    <source>
        <dbReference type="Proteomes" id="UP000295304"/>
    </source>
</evidence>
<feature type="domain" description="Phosphotyrosine protein phosphatase I" evidence="2">
    <location>
        <begin position="5"/>
        <end position="140"/>
    </location>
</feature>
<keyword evidence="1" id="KW-0059">Arsenical resistance</keyword>
<comment type="caution">
    <text evidence="3">The sequence shown here is derived from an EMBL/GenBank/DDBJ whole genome shotgun (WGS) entry which is preliminary data.</text>
</comment>
<dbReference type="Pfam" id="PF01451">
    <property type="entry name" value="LMWPc"/>
    <property type="match status" value="1"/>
</dbReference>
<dbReference type="Proteomes" id="UP000295304">
    <property type="component" value="Unassembled WGS sequence"/>
</dbReference>
<evidence type="ECO:0000256" key="1">
    <source>
        <dbReference type="ARBA" id="ARBA00022849"/>
    </source>
</evidence>
<protein>
    <submittedName>
        <fullName evidence="3">Protein-tyrosine-phosphatase</fullName>
    </submittedName>
</protein>
<dbReference type="PANTHER" id="PTHR43428">
    <property type="entry name" value="ARSENATE REDUCTASE"/>
    <property type="match status" value="1"/>
</dbReference>
<sequence>MDQPSAVLFACTANSIRSPMAESILKMLHGQRIYVDSVGVRGREIDGFAVAVMEEVGIDISAHVCKTFDQLEDSYFDLVISLSPEAQHRAVDMTRVMACEVEFWNTFDPSVVEGTREARLEAFRQVRDELMARIKERFPLRSMGDI</sequence>
<dbReference type="PANTHER" id="PTHR43428:SF1">
    <property type="entry name" value="ARSENATE REDUCTASE"/>
    <property type="match status" value="1"/>
</dbReference>
<dbReference type="GO" id="GO:0046685">
    <property type="term" value="P:response to arsenic-containing substance"/>
    <property type="evidence" value="ECO:0007669"/>
    <property type="project" value="UniProtKB-KW"/>
</dbReference>
<keyword evidence="4" id="KW-1185">Reference proteome</keyword>
<reference evidence="3 4" key="1">
    <citation type="submission" date="2019-03" db="EMBL/GenBank/DDBJ databases">
        <title>Genomic Encyclopedia of Type Strains, Phase IV (KMG-IV): sequencing the most valuable type-strain genomes for metagenomic binning, comparative biology and taxonomic classification.</title>
        <authorList>
            <person name="Goeker M."/>
        </authorList>
    </citation>
    <scope>NUCLEOTIDE SEQUENCE [LARGE SCALE GENOMIC DNA]</scope>
    <source>
        <strain evidence="3 4">DSM 101688</strain>
    </source>
</reference>
<dbReference type="Gene3D" id="3.40.50.2300">
    <property type="match status" value="1"/>
</dbReference>
<evidence type="ECO:0000313" key="3">
    <source>
        <dbReference type="EMBL" id="TCS60154.1"/>
    </source>
</evidence>
<dbReference type="EMBL" id="SLZW01000012">
    <property type="protein sequence ID" value="TCS60154.1"/>
    <property type="molecule type" value="Genomic_DNA"/>
</dbReference>
<gene>
    <name evidence="3" type="ORF">EDD55_11247</name>
</gene>
<dbReference type="AlphaFoldDB" id="A0A4R3J4N0"/>
<accession>A0A4R3J4N0</accession>
<dbReference type="CDD" id="cd16345">
    <property type="entry name" value="LMWP_ArsC"/>
    <property type="match status" value="1"/>
</dbReference>
<name>A0A4R3J4N0_9PROT</name>
<evidence type="ECO:0000259" key="2">
    <source>
        <dbReference type="SMART" id="SM00226"/>
    </source>
</evidence>
<proteinExistence type="predicted"/>
<dbReference type="InterPro" id="IPR023485">
    <property type="entry name" value="Ptyr_pPase"/>
</dbReference>
<dbReference type="SMART" id="SM00226">
    <property type="entry name" value="LMWPc"/>
    <property type="match status" value="1"/>
</dbReference>
<dbReference type="InterPro" id="IPR036196">
    <property type="entry name" value="Ptyr_pPase_sf"/>
</dbReference>